<keyword evidence="1" id="KW-1133">Transmembrane helix</keyword>
<comment type="caution">
    <text evidence="2">The sequence shown here is derived from an EMBL/GenBank/DDBJ whole genome shotgun (WGS) entry which is preliminary data.</text>
</comment>
<dbReference type="OrthoDB" id="5963188at2759"/>
<accession>A0A6A4QRS4</accession>
<keyword evidence="1" id="KW-0812">Transmembrane</keyword>
<evidence type="ECO:0000256" key="1">
    <source>
        <dbReference type="SAM" id="Phobius"/>
    </source>
</evidence>
<feature type="transmembrane region" description="Helical" evidence="1">
    <location>
        <begin position="68"/>
        <end position="89"/>
    </location>
</feature>
<keyword evidence="1" id="KW-0472">Membrane</keyword>
<keyword evidence="3" id="KW-1185">Reference proteome</keyword>
<sequence length="98" mass="11668">MENRVHCPENQELASYMWNKWKEMAEKPKGISDNIEMALSKAHLNVCNSKNPILTIKHFSQVKYVLNFPYIILLFNLLKLCKIFIFQIFRYPFRTSKA</sequence>
<reference evidence="3" key="1">
    <citation type="journal article" date="2020" name="Nat. Commun.">
        <title>Genome sequence of the cluster root forming white lupin.</title>
        <authorList>
            <person name="Hufnagel B."/>
            <person name="Marques A."/>
            <person name="Soriano A."/>
            <person name="Marques L."/>
            <person name="Divol F."/>
            <person name="Doumas P."/>
            <person name="Sallet E."/>
            <person name="Mancinotti D."/>
            <person name="Carrere S."/>
            <person name="Marande W."/>
            <person name="Arribat S."/>
            <person name="Keller J."/>
            <person name="Huneau C."/>
            <person name="Blein T."/>
            <person name="Aime D."/>
            <person name="Laguerre M."/>
            <person name="Taylor J."/>
            <person name="Schubert V."/>
            <person name="Nelson M."/>
            <person name="Geu-Flores F."/>
            <person name="Crespi M."/>
            <person name="Gallardo-Guerrero K."/>
            <person name="Delaux P.-M."/>
            <person name="Salse J."/>
            <person name="Berges H."/>
            <person name="Guyot R."/>
            <person name="Gouzy J."/>
            <person name="Peret B."/>
        </authorList>
    </citation>
    <scope>NUCLEOTIDE SEQUENCE [LARGE SCALE GENOMIC DNA]</scope>
    <source>
        <strain evidence="3">cv. Amiga</strain>
    </source>
</reference>
<name>A0A6A4QRS4_LUPAL</name>
<dbReference type="AlphaFoldDB" id="A0A6A4QRS4"/>
<dbReference type="EMBL" id="WOCE01000004">
    <property type="protein sequence ID" value="KAE9616267.1"/>
    <property type="molecule type" value="Genomic_DNA"/>
</dbReference>
<dbReference type="Proteomes" id="UP000447434">
    <property type="component" value="Chromosome 4"/>
</dbReference>
<protein>
    <submittedName>
        <fullName evidence="2">Uncharacterized protein</fullName>
    </submittedName>
</protein>
<evidence type="ECO:0000313" key="3">
    <source>
        <dbReference type="Proteomes" id="UP000447434"/>
    </source>
</evidence>
<gene>
    <name evidence="2" type="ORF">Lalb_Chr04g0263911</name>
</gene>
<evidence type="ECO:0000313" key="2">
    <source>
        <dbReference type="EMBL" id="KAE9616267.1"/>
    </source>
</evidence>
<organism evidence="2 3">
    <name type="scientific">Lupinus albus</name>
    <name type="common">White lupine</name>
    <name type="synonym">Lupinus termis</name>
    <dbReference type="NCBI Taxonomy" id="3870"/>
    <lineage>
        <taxon>Eukaryota</taxon>
        <taxon>Viridiplantae</taxon>
        <taxon>Streptophyta</taxon>
        <taxon>Embryophyta</taxon>
        <taxon>Tracheophyta</taxon>
        <taxon>Spermatophyta</taxon>
        <taxon>Magnoliopsida</taxon>
        <taxon>eudicotyledons</taxon>
        <taxon>Gunneridae</taxon>
        <taxon>Pentapetalae</taxon>
        <taxon>rosids</taxon>
        <taxon>fabids</taxon>
        <taxon>Fabales</taxon>
        <taxon>Fabaceae</taxon>
        <taxon>Papilionoideae</taxon>
        <taxon>50 kb inversion clade</taxon>
        <taxon>genistoids sensu lato</taxon>
        <taxon>core genistoids</taxon>
        <taxon>Genisteae</taxon>
        <taxon>Lupinus</taxon>
    </lineage>
</organism>
<proteinExistence type="predicted"/>